<evidence type="ECO:0000313" key="17">
    <source>
        <dbReference type="Proteomes" id="UP000029499"/>
    </source>
</evidence>
<evidence type="ECO:0000256" key="2">
    <source>
        <dbReference type="ARBA" id="ARBA00004192"/>
    </source>
</evidence>
<dbReference type="Pfam" id="PF14496">
    <property type="entry name" value="NEL"/>
    <property type="match status" value="1"/>
</dbReference>
<dbReference type="GO" id="GO:0030430">
    <property type="term" value="C:host cell cytoplasm"/>
    <property type="evidence" value="ECO:0007669"/>
    <property type="project" value="UniProtKB-SubCell"/>
</dbReference>
<dbReference type="InterPro" id="IPR032675">
    <property type="entry name" value="LRR_dom_sf"/>
</dbReference>
<feature type="domain" description="NEL" evidence="15">
    <location>
        <begin position="808"/>
        <end position="1093"/>
    </location>
</feature>
<keyword evidence="9" id="KW-0677">Repeat</keyword>
<dbReference type="SUPFAM" id="SSF52058">
    <property type="entry name" value="L domain-like"/>
    <property type="match status" value="1"/>
</dbReference>
<dbReference type="InterPro" id="IPR051071">
    <property type="entry name" value="LRR-bact_E3_ubiq_ligases"/>
</dbReference>
<feature type="active site" description="Glycyl thioester intermediate" evidence="14">
    <location>
        <position position="895"/>
    </location>
</feature>
<evidence type="ECO:0000256" key="8">
    <source>
        <dbReference type="ARBA" id="ARBA00022679"/>
    </source>
</evidence>
<evidence type="ECO:0000256" key="7">
    <source>
        <dbReference type="ARBA" id="ARBA00022614"/>
    </source>
</evidence>
<dbReference type="PANTHER" id="PTHR47114:SF2">
    <property type="entry name" value="OLIGODENDROCYTE-MYELIN GLYCOPROTEIN"/>
    <property type="match status" value="1"/>
</dbReference>
<comment type="subcellular location">
    <subcellularLocation>
        <location evidence="2">Host cytoplasm</location>
    </subcellularLocation>
    <subcellularLocation>
        <location evidence="3">Secreted</location>
    </subcellularLocation>
</comment>
<evidence type="ECO:0000256" key="6">
    <source>
        <dbReference type="ARBA" id="ARBA00022525"/>
    </source>
</evidence>
<keyword evidence="8 14" id="KW-0808">Transferase</keyword>
<dbReference type="Proteomes" id="UP000029499">
    <property type="component" value="Chromosome"/>
</dbReference>
<dbReference type="EC" id="2.3.2.27" evidence="5"/>
<evidence type="ECO:0000256" key="3">
    <source>
        <dbReference type="ARBA" id="ARBA00004613"/>
    </source>
</evidence>
<dbReference type="EMBL" id="CP009533">
    <property type="protein sequence ID" value="AIS17617.1"/>
    <property type="molecule type" value="Genomic_DNA"/>
</dbReference>
<keyword evidence="6 14" id="KW-0964">Secreted</keyword>
<evidence type="ECO:0000256" key="13">
    <source>
        <dbReference type="ARBA" id="ARBA00023200"/>
    </source>
</evidence>
<evidence type="ECO:0000256" key="12">
    <source>
        <dbReference type="ARBA" id="ARBA00023026"/>
    </source>
</evidence>
<keyword evidence="7" id="KW-0433">Leucine-rich repeat</keyword>
<dbReference type="GO" id="GO:0061630">
    <property type="term" value="F:ubiquitin protein ligase activity"/>
    <property type="evidence" value="ECO:0007669"/>
    <property type="project" value="UniProtKB-EC"/>
</dbReference>
<sequence length="1093" mass="120017">MAPWASPVRQDDPHADIGLRLKPGTGRLVAGLCDTWLDKLAADARAFVVPSADVDKAVREARLLEYAELGLTLLNASAFFVPGVGVLMAAVGTAQLLGDLFVGIDDWTHGQTEQAMSHFFNVAENAALVAVTAGAGVAIARSPFVEGMLPVIDRAGTTRLWNVTLDDFASQEPLPDHLVPNAAGQYQWAGEQYIKMDSVLYRQSHDAELGQWHLEHPDRKWGMRIPLRHNGEGAWRAAHEDPRQWTSDQAMRRLGPPLDDMNAATLQRIRQAAGYRGRQIRALHLSDAPMPAALRVCAEDWQGASAASSGWPIGHPAEALHRDFPRLPAAFGDEIWRRASALERNRLRAGQKVPLRLAVMARKAVWDYKLNRAISGLLLPQLTGTQSVRLHEGLLKLLPAAQRPAATAKAVFELAIADRPRAARLLGQRRPSRFTTPQRLEDGRLGFRLSGRARLPEEPVGPGMAAGLAQARREAEGARLASVLERWAAQPATALDPRGEVIAVDPADRLEARERIMAAWRNQAPAMDSSPWPHSRYFLDLSELRIGPLPTLEGDFSRISYLSVENSGLASFPPGFLLSFPGLAVLDLQGNFLTEIPAEVSQLSALESIALEHNRLAASPGMFDRLRDLHQLQALILRDNPMRIPAQAMRTLASLTPLRYLSLDMTDNVAMAEHLLELARLPNLENLWLRDTGLVLTPAAMQALASMSVLDSLDLSGNPLGEHLDLSLLPVIGALDLRNCGLQAWPRGLTDLMSRDPLSLRRVALEDNPIVEVPPLQALAFFGEHSEVITPLTLSHTHLSARSLARLSAVGVNFDYLTLLAANADIDSAQRLETLRQAPGSARFMQLLARLSDTADSRRVPEHLATRAWAVIDGAARSPSLREDLFALAQRPETCGDEVIALFNDLEAALMFAQANDPTLDGPQRAAELLATSRSLFRLDRVEAIARLDMRQRIEARGMEPDEFEEVELLLAYRIGLAQRLGLLNQPEAMLFAATEPVTTAQLDAAAAQVLAAETLPALLDWHMGQDYWRGYLRRQHAAQLEQTLAPFQLRREALAAQAYDDAYDEQLVALQVEEQAAEAALLRQLTEQAMAG</sequence>
<comment type="catalytic activity">
    <reaction evidence="1">
        <text>S-ubiquitinyl-[E2 ubiquitin-conjugating enzyme]-L-cysteine + [acceptor protein]-L-lysine = [E2 ubiquitin-conjugating enzyme]-L-cysteine + N(6)-ubiquitinyl-[acceptor protein]-L-lysine.</text>
        <dbReference type="EC" id="2.3.2.27"/>
    </reaction>
</comment>
<proteinExistence type="inferred from homology"/>
<keyword evidence="13 14" id="KW-1035">Host cytoplasm</keyword>
<dbReference type="InterPro" id="IPR029487">
    <property type="entry name" value="NEL_dom"/>
</dbReference>
<evidence type="ECO:0000256" key="1">
    <source>
        <dbReference type="ARBA" id="ARBA00000900"/>
    </source>
</evidence>
<dbReference type="GO" id="GO:0016567">
    <property type="term" value="P:protein ubiquitination"/>
    <property type="evidence" value="ECO:0007669"/>
    <property type="project" value="InterPro"/>
</dbReference>
<keyword evidence="17" id="KW-1185">Reference proteome</keyword>
<evidence type="ECO:0000256" key="4">
    <source>
        <dbReference type="ARBA" id="ARBA00009868"/>
    </source>
</evidence>
<evidence type="ECO:0000256" key="9">
    <source>
        <dbReference type="ARBA" id="ARBA00022737"/>
    </source>
</evidence>
<dbReference type="STRING" id="216142.LT40_09500"/>
<comment type="similarity">
    <text evidence="4 14">Belongs to the LRR-containing bacterial E3 ligase family.</text>
</comment>
<keyword evidence="11 14" id="KW-0832">Ubl conjugation</keyword>
<keyword evidence="10 14" id="KW-0833">Ubl conjugation pathway</keyword>
<reference evidence="16 17" key="1">
    <citation type="journal article" date="2015" name="J. Biotechnol.">
        <title>Complete genome sequence of Pseudomonas rhizosphaerae IH5T (=DSM 16299T), a phosphate-solubilizing rhizobacterium for bacterial biofertilizer.</title>
        <authorList>
            <person name="Kwak Y."/>
            <person name="Jung B.K."/>
            <person name="Shin J.H."/>
        </authorList>
    </citation>
    <scope>NUCLEOTIDE SEQUENCE [LARGE SCALE GENOMIC DNA]</scope>
    <source>
        <strain evidence="16">DSM 16299</strain>
    </source>
</reference>
<name>A0A089YT92_9PSED</name>
<organism evidence="16 17">
    <name type="scientific">Pseudomonas rhizosphaerae</name>
    <dbReference type="NCBI Taxonomy" id="216142"/>
    <lineage>
        <taxon>Bacteria</taxon>
        <taxon>Pseudomonadati</taxon>
        <taxon>Pseudomonadota</taxon>
        <taxon>Gammaproteobacteria</taxon>
        <taxon>Pseudomonadales</taxon>
        <taxon>Pseudomonadaceae</taxon>
        <taxon>Pseudomonas</taxon>
    </lineage>
</organism>
<dbReference type="Pfam" id="PF13855">
    <property type="entry name" value="LRR_8"/>
    <property type="match status" value="1"/>
</dbReference>
<dbReference type="HOGENOM" id="CLU_000909_1_0_6"/>
<gene>
    <name evidence="16" type="ORF">LT40_09500</name>
</gene>
<accession>A0A089YT92</accession>
<dbReference type="Gene3D" id="3.80.10.10">
    <property type="entry name" value="Ribonuclease Inhibitor"/>
    <property type="match status" value="1"/>
</dbReference>
<protein>
    <recommendedName>
        <fullName evidence="5">RING-type E3 ubiquitin transferase</fullName>
        <ecNumber evidence="5">2.3.2.27</ecNumber>
    </recommendedName>
</protein>
<dbReference type="AlphaFoldDB" id="A0A089YT92"/>
<dbReference type="PANTHER" id="PTHR47114">
    <property type="match status" value="1"/>
</dbReference>
<dbReference type="PROSITE" id="PS52053">
    <property type="entry name" value="NEL"/>
    <property type="match status" value="1"/>
</dbReference>
<evidence type="ECO:0000256" key="11">
    <source>
        <dbReference type="ARBA" id="ARBA00022843"/>
    </source>
</evidence>
<evidence type="ECO:0000259" key="15">
    <source>
        <dbReference type="PROSITE" id="PS52053"/>
    </source>
</evidence>
<evidence type="ECO:0000256" key="14">
    <source>
        <dbReference type="PROSITE-ProRule" id="PRU01398"/>
    </source>
</evidence>
<dbReference type="InterPro" id="IPR001611">
    <property type="entry name" value="Leu-rich_rpt"/>
</dbReference>
<dbReference type="GO" id="GO:0005576">
    <property type="term" value="C:extracellular region"/>
    <property type="evidence" value="ECO:0007669"/>
    <property type="project" value="UniProtKB-SubCell"/>
</dbReference>
<evidence type="ECO:0000256" key="5">
    <source>
        <dbReference type="ARBA" id="ARBA00012483"/>
    </source>
</evidence>
<dbReference type="eggNOG" id="COG4886">
    <property type="taxonomic scope" value="Bacteria"/>
</dbReference>
<evidence type="ECO:0000313" key="16">
    <source>
        <dbReference type="EMBL" id="AIS17617.1"/>
    </source>
</evidence>
<keyword evidence="12" id="KW-0843">Virulence</keyword>
<evidence type="ECO:0000256" key="10">
    <source>
        <dbReference type="ARBA" id="ARBA00022786"/>
    </source>
</evidence>
<dbReference type="Gene3D" id="1.20.58.360">
    <property type="entry name" value="Shigella T3SS effector IpaH defines"/>
    <property type="match status" value="1"/>
</dbReference>
<dbReference type="KEGG" id="prh:LT40_09500"/>
<comment type="PTM">
    <text evidence="14">Ubiquitinated in the presence of host E1 ubiquitin-activating enzyme, E2 ubiquitin-conjugating enzyme and ubiquitin.</text>
</comment>